<reference evidence="2 3" key="1">
    <citation type="submission" date="2019-01" db="EMBL/GenBank/DDBJ databases">
        <authorList>
            <person name="Sayadi A."/>
        </authorList>
    </citation>
    <scope>NUCLEOTIDE SEQUENCE [LARGE SCALE GENOMIC DNA]</scope>
</reference>
<organism evidence="2 3">
    <name type="scientific">Callosobruchus maculatus</name>
    <name type="common">Southern cowpea weevil</name>
    <name type="synonym">Pulse bruchid</name>
    <dbReference type="NCBI Taxonomy" id="64391"/>
    <lineage>
        <taxon>Eukaryota</taxon>
        <taxon>Metazoa</taxon>
        <taxon>Ecdysozoa</taxon>
        <taxon>Arthropoda</taxon>
        <taxon>Hexapoda</taxon>
        <taxon>Insecta</taxon>
        <taxon>Pterygota</taxon>
        <taxon>Neoptera</taxon>
        <taxon>Endopterygota</taxon>
        <taxon>Coleoptera</taxon>
        <taxon>Polyphaga</taxon>
        <taxon>Cucujiformia</taxon>
        <taxon>Chrysomeloidea</taxon>
        <taxon>Chrysomelidae</taxon>
        <taxon>Bruchinae</taxon>
        <taxon>Bruchini</taxon>
        <taxon>Callosobruchus</taxon>
    </lineage>
</organism>
<feature type="compositionally biased region" description="Polar residues" evidence="1">
    <location>
        <begin position="313"/>
        <end position="338"/>
    </location>
</feature>
<dbReference type="Proteomes" id="UP000410492">
    <property type="component" value="Unassembled WGS sequence"/>
</dbReference>
<feature type="region of interest" description="Disordered" evidence="1">
    <location>
        <begin position="291"/>
        <end position="351"/>
    </location>
</feature>
<dbReference type="PANTHER" id="PTHR34239:SF2">
    <property type="entry name" value="TRANSPOSABLE ELEMENT P TRANSPOSASE_THAP9 CONSERVED DOMAIN-CONTAINING PROTEIN"/>
    <property type="match status" value="1"/>
</dbReference>
<dbReference type="PANTHER" id="PTHR34239">
    <property type="entry name" value="APPLE DOMAIN-CONTAINING PROTEIN"/>
    <property type="match status" value="1"/>
</dbReference>
<dbReference type="AlphaFoldDB" id="A0A653BG86"/>
<evidence type="ECO:0000313" key="3">
    <source>
        <dbReference type="Proteomes" id="UP000410492"/>
    </source>
</evidence>
<keyword evidence="3" id="KW-1185">Reference proteome</keyword>
<feature type="compositionally biased region" description="Basic and acidic residues" evidence="1">
    <location>
        <begin position="339"/>
        <end position="351"/>
    </location>
</feature>
<sequence length="351" mass="39777">MPNSRKRHRSRSYSRDRESLSVVLKRIEHRLGKLEQTRKKRRRSRSSSYSVDSRSNRSSSTDSSGSSNNGDAIDQPLIQSNLDAGNADNALPPEERQENAEPPSDEIISLFTAEGDTKQMFSPSIQPELAACWTKILISGLATETKENLIKKYLPPENCQELSAPLINPEVKRASPENSVRRDARIAQIQQQVGAATSAVSLLITEMLKKEGGANREYIECLNDIGRLLCDVHYNESVSRRELLCLTLNKDFKEALKDTSICKWLFGSDLDSTLKTAKELEKSTQQLKVPKKVFRQPQGNLKRPLVPRKGARQSGQQLRAPNSHQKNYQQTKHSQRQTGKQDRVSDRRYHR</sequence>
<feature type="compositionally biased region" description="Basic and acidic residues" evidence="1">
    <location>
        <begin position="13"/>
        <end position="37"/>
    </location>
</feature>
<name>A0A653BG86_CALMS</name>
<gene>
    <name evidence="2" type="ORF">CALMAC_LOCUS723</name>
</gene>
<dbReference type="OrthoDB" id="6744247at2759"/>
<accession>A0A653BG86</accession>
<dbReference type="EMBL" id="CAACVG010000838">
    <property type="protein sequence ID" value="VEN34578.1"/>
    <property type="molecule type" value="Genomic_DNA"/>
</dbReference>
<evidence type="ECO:0000256" key="1">
    <source>
        <dbReference type="SAM" id="MobiDB-lite"/>
    </source>
</evidence>
<proteinExistence type="predicted"/>
<evidence type="ECO:0000313" key="2">
    <source>
        <dbReference type="EMBL" id="VEN34578.1"/>
    </source>
</evidence>
<feature type="region of interest" description="Disordered" evidence="1">
    <location>
        <begin position="1"/>
        <end position="103"/>
    </location>
</feature>
<feature type="compositionally biased region" description="Basic residues" evidence="1">
    <location>
        <begin position="1"/>
        <end position="12"/>
    </location>
</feature>
<protein>
    <submittedName>
        <fullName evidence="2">Uncharacterized protein</fullName>
    </submittedName>
</protein>
<feature type="compositionally biased region" description="Low complexity" evidence="1">
    <location>
        <begin position="46"/>
        <end position="67"/>
    </location>
</feature>